<dbReference type="Pfam" id="PF18928">
    <property type="entry name" value="DUF5677"/>
    <property type="match status" value="1"/>
</dbReference>
<organism evidence="1 2">
    <name type="scientific">Paraglaciecola mesophila KMM 241</name>
    <dbReference type="NCBI Taxonomy" id="1128912"/>
    <lineage>
        <taxon>Bacteria</taxon>
        <taxon>Pseudomonadati</taxon>
        <taxon>Pseudomonadota</taxon>
        <taxon>Gammaproteobacteria</taxon>
        <taxon>Alteromonadales</taxon>
        <taxon>Alteromonadaceae</taxon>
        <taxon>Paraglaciecola</taxon>
    </lineage>
</organism>
<protein>
    <submittedName>
        <fullName evidence="1">Uncharacterized protein</fullName>
    </submittedName>
</protein>
<comment type="caution">
    <text evidence="1">The sequence shown here is derived from an EMBL/GenBank/DDBJ whole genome shotgun (WGS) entry which is preliminary data.</text>
</comment>
<evidence type="ECO:0000313" key="1">
    <source>
        <dbReference type="EMBL" id="GAC22509.1"/>
    </source>
</evidence>
<evidence type="ECO:0000313" key="2">
    <source>
        <dbReference type="Proteomes" id="UP000006263"/>
    </source>
</evidence>
<dbReference type="AlphaFoldDB" id="K6XPE0"/>
<dbReference type="Proteomes" id="UP000006263">
    <property type="component" value="Unassembled WGS sequence"/>
</dbReference>
<dbReference type="eggNOG" id="ENOG50349GG">
    <property type="taxonomic scope" value="Bacteria"/>
</dbReference>
<dbReference type="EMBL" id="BAEP01000004">
    <property type="protein sequence ID" value="GAC22509.1"/>
    <property type="molecule type" value="Genomic_DNA"/>
</dbReference>
<reference evidence="1 2" key="1">
    <citation type="journal article" date="2017" name="Antonie Van Leeuwenhoek">
        <title>Rhizobium rhizosphaerae sp. nov., a novel species isolated from rice rhizosphere.</title>
        <authorList>
            <person name="Zhao J.J."/>
            <person name="Zhang J."/>
            <person name="Zhang R.J."/>
            <person name="Zhang C.W."/>
            <person name="Yin H.Q."/>
            <person name="Zhang X.X."/>
        </authorList>
    </citation>
    <scope>NUCLEOTIDE SEQUENCE [LARGE SCALE GENOMIC DNA]</scope>
    <source>
        <strain evidence="1 2">KMM 241</strain>
    </source>
</reference>
<accession>K6XPE0</accession>
<proteinExistence type="predicted"/>
<dbReference type="InterPro" id="IPR043733">
    <property type="entry name" value="DUF5677"/>
</dbReference>
<gene>
    <name evidence="1" type="ORF">GMES_0199</name>
</gene>
<dbReference type="RefSeq" id="WP_006990660.1">
    <property type="nucleotide sequence ID" value="NZ_BAEP01000004.1"/>
</dbReference>
<dbReference type="OrthoDB" id="7064732at2"/>
<sequence>MENLETELKTAEKYIDKLRFDKKHPWHKNLVTLYSALIEFSDSILLLVNNKRDIAVPIVFRSFLEAYVDFVNLANDRKYGYFMEASFHHSWIKLLTESNEGSNPYVQGIANNPDLKRMLEHHQHQLCSLKERKYPPLNVFNKFKKAKLLNEYKTIYAMLCLYSHNNISALNDRFLRLLADAKTFEIVLFREREDNELLAFIGTGAIQLRQCSYLIHSIFDSGYEKFFSLEVSQNNEN</sequence>
<name>K6XPE0_9ALTE</name>